<evidence type="ECO:0000313" key="6">
    <source>
        <dbReference type="Proteomes" id="UP000182763"/>
    </source>
</evidence>
<accession>A0A1J5GYW1</accession>
<dbReference type="STRING" id="1805029.AUK42_00845"/>
<keyword evidence="2" id="KW-0472">Membrane</keyword>
<dbReference type="InterPro" id="IPR058636">
    <property type="entry name" value="Beta-barrel_YknX"/>
</dbReference>
<dbReference type="PANTHER" id="PTHR30469">
    <property type="entry name" value="MULTIDRUG RESISTANCE PROTEIN MDTA"/>
    <property type="match status" value="1"/>
</dbReference>
<proteinExistence type="inferred from homology"/>
<dbReference type="AlphaFoldDB" id="A0A1J5GYW1"/>
<keyword evidence="2" id="KW-0812">Transmembrane</keyword>
<feature type="transmembrane region" description="Helical" evidence="2">
    <location>
        <begin position="5"/>
        <end position="24"/>
    </location>
</feature>
<evidence type="ECO:0000259" key="3">
    <source>
        <dbReference type="Pfam" id="PF25917"/>
    </source>
</evidence>
<dbReference type="Gene3D" id="2.40.30.170">
    <property type="match status" value="1"/>
</dbReference>
<evidence type="ECO:0000259" key="4">
    <source>
        <dbReference type="Pfam" id="PF25990"/>
    </source>
</evidence>
<evidence type="ECO:0000256" key="1">
    <source>
        <dbReference type="ARBA" id="ARBA00009477"/>
    </source>
</evidence>
<keyword evidence="2" id="KW-1133">Transmembrane helix</keyword>
<dbReference type="Proteomes" id="UP000182763">
    <property type="component" value="Unassembled WGS sequence"/>
</dbReference>
<dbReference type="Gene3D" id="2.40.50.100">
    <property type="match status" value="1"/>
</dbReference>
<reference evidence="5 6" key="1">
    <citation type="journal article" date="2016" name="Environ. Microbiol.">
        <title>Genomic resolution of a cold subsurface aquifer community provides metabolic insights for novel microbes adapted to high CO concentrations.</title>
        <authorList>
            <person name="Probst A.J."/>
            <person name="Castelle C.J."/>
            <person name="Singh A."/>
            <person name="Brown C.T."/>
            <person name="Anantharaman K."/>
            <person name="Sharon I."/>
            <person name="Hug L.A."/>
            <person name="Burstein D."/>
            <person name="Emerson J.B."/>
            <person name="Thomas B.C."/>
            <person name="Banfield J.F."/>
        </authorList>
    </citation>
    <scope>NUCLEOTIDE SEQUENCE [LARGE SCALE GENOMIC DNA]</scope>
    <source>
        <strain evidence="5">CG2_30_33_13</strain>
    </source>
</reference>
<dbReference type="EMBL" id="MNYY01000017">
    <property type="protein sequence ID" value="OIP74722.1"/>
    <property type="molecule type" value="Genomic_DNA"/>
</dbReference>
<dbReference type="InterPro" id="IPR006143">
    <property type="entry name" value="RND_pump_MFP"/>
</dbReference>
<sequence length="350" mass="38719">MKKKWLMVGVIIILIATFLVWNRFFKVNSDKELTDQNINITINPQTVMTLEKGNLRKTVSTSGYLQPVDEKVLSFNLNGEVKEILINEGDKVTQGEDLIKLDKNERELNYLKIKNAYELIKINGSDSGIEETKLDLTIAAKSLEDTTLKAPFSGLVTDISVKPGDYVTQGLQVAYLIDDSSYEINAAVNEIDSLEIKKEQEVIIRLDAFPDREFEGRVKEIGYYTENVNGVVTLPVVIQVNTAEPEFRPGFSALLEIIVDQVEGKLLVPITAVFNQNEQSMVAKVVDSKPKLIPVKTGVSDGVYTVIEDGLIEGDQIMINAYQFAGIKPEANLFGGGMPPGMGGGVMIRK</sequence>
<dbReference type="NCBIfam" id="TIGR01730">
    <property type="entry name" value="RND_mfp"/>
    <property type="match status" value="1"/>
</dbReference>
<organism evidence="5 6">
    <name type="scientific">Candidatus Infernicultor aquiphilus</name>
    <dbReference type="NCBI Taxonomy" id="1805029"/>
    <lineage>
        <taxon>Bacteria</taxon>
        <taxon>Pseudomonadati</taxon>
        <taxon>Atribacterota</taxon>
        <taxon>Candidatus Phoenicimicrobiia</taxon>
        <taxon>Candidatus Pheonicimicrobiales</taxon>
        <taxon>Candidatus Phoenicimicrobiaceae</taxon>
        <taxon>Candidatus Infernicultor</taxon>
    </lineage>
</organism>
<dbReference type="SUPFAM" id="SSF111369">
    <property type="entry name" value="HlyD-like secretion proteins"/>
    <property type="match status" value="1"/>
</dbReference>
<dbReference type="Pfam" id="PF25917">
    <property type="entry name" value="BSH_RND"/>
    <property type="match status" value="1"/>
</dbReference>
<dbReference type="Gene3D" id="2.40.420.20">
    <property type="match status" value="1"/>
</dbReference>
<comment type="similarity">
    <text evidence="1">Belongs to the membrane fusion protein (MFP) (TC 8.A.1) family.</text>
</comment>
<name>A0A1J5GYW1_9BACT</name>
<protein>
    <submittedName>
        <fullName evidence="5">Uncharacterized protein</fullName>
    </submittedName>
</protein>
<evidence type="ECO:0000256" key="2">
    <source>
        <dbReference type="SAM" id="Phobius"/>
    </source>
</evidence>
<dbReference type="GO" id="GO:0015562">
    <property type="term" value="F:efflux transmembrane transporter activity"/>
    <property type="evidence" value="ECO:0007669"/>
    <property type="project" value="TreeGrafter"/>
</dbReference>
<comment type="caution">
    <text evidence="5">The sequence shown here is derived from an EMBL/GenBank/DDBJ whole genome shotgun (WGS) entry which is preliminary data.</text>
</comment>
<evidence type="ECO:0000313" key="5">
    <source>
        <dbReference type="EMBL" id="OIP74722.1"/>
    </source>
</evidence>
<feature type="domain" description="Multidrug resistance protein MdtA-like barrel-sandwich hybrid" evidence="3">
    <location>
        <begin position="77"/>
        <end position="176"/>
    </location>
</feature>
<dbReference type="InterPro" id="IPR058625">
    <property type="entry name" value="MdtA-like_BSH"/>
</dbReference>
<dbReference type="Pfam" id="PF25990">
    <property type="entry name" value="Beta-barrel_YknX"/>
    <property type="match status" value="1"/>
</dbReference>
<feature type="domain" description="YknX-like beta-barrel" evidence="4">
    <location>
        <begin position="183"/>
        <end position="257"/>
    </location>
</feature>
<dbReference type="GO" id="GO:1990281">
    <property type="term" value="C:efflux pump complex"/>
    <property type="evidence" value="ECO:0007669"/>
    <property type="project" value="TreeGrafter"/>
</dbReference>
<dbReference type="PANTHER" id="PTHR30469:SF33">
    <property type="entry name" value="SLR1207 PROTEIN"/>
    <property type="match status" value="1"/>
</dbReference>
<gene>
    <name evidence="5" type="ORF">AUK42_00845</name>
</gene>